<dbReference type="PROSITE" id="PS51007">
    <property type="entry name" value="CYTC"/>
    <property type="match status" value="1"/>
</dbReference>
<dbReference type="SUPFAM" id="SSF46626">
    <property type="entry name" value="Cytochrome c"/>
    <property type="match status" value="1"/>
</dbReference>
<evidence type="ECO:0000256" key="3">
    <source>
        <dbReference type="ARBA" id="ARBA00023004"/>
    </source>
</evidence>
<dbReference type="InterPro" id="IPR016024">
    <property type="entry name" value="ARM-type_fold"/>
</dbReference>
<name>A0A975PFK9_9BACT</name>
<dbReference type="InterPro" id="IPR011989">
    <property type="entry name" value="ARM-like"/>
</dbReference>
<keyword evidence="2 4" id="KW-0479">Metal-binding</keyword>
<dbReference type="Pfam" id="PF23500">
    <property type="entry name" value="DUF7133"/>
    <property type="match status" value="1"/>
</dbReference>
<gene>
    <name evidence="7" type="ORF">KBB96_04160</name>
</gene>
<dbReference type="SUPFAM" id="SSF48371">
    <property type="entry name" value="ARM repeat"/>
    <property type="match status" value="1"/>
</dbReference>
<dbReference type="RefSeq" id="WP_211632624.1">
    <property type="nucleotide sequence ID" value="NZ_CP073100.1"/>
</dbReference>
<dbReference type="Gene3D" id="1.25.10.10">
    <property type="entry name" value="Leucine-rich Repeat Variant"/>
    <property type="match status" value="1"/>
</dbReference>
<dbReference type="PANTHER" id="PTHR33546:SF1">
    <property type="entry name" value="LARGE, MULTIFUNCTIONAL SECRETED PROTEIN"/>
    <property type="match status" value="1"/>
</dbReference>
<dbReference type="InterPro" id="IPR011041">
    <property type="entry name" value="Quinoprot_gluc/sorb_DH_b-prop"/>
</dbReference>
<keyword evidence="1 4" id="KW-0349">Heme</keyword>
<dbReference type="InterPro" id="IPR011042">
    <property type="entry name" value="6-blade_b-propeller_TolB-like"/>
</dbReference>
<feature type="signal peptide" evidence="5">
    <location>
        <begin position="1"/>
        <end position="17"/>
    </location>
</feature>
<dbReference type="GO" id="GO:0009055">
    <property type="term" value="F:electron transfer activity"/>
    <property type="evidence" value="ECO:0007669"/>
    <property type="project" value="InterPro"/>
</dbReference>
<evidence type="ECO:0000256" key="2">
    <source>
        <dbReference type="ARBA" id="ARBA00022723"/>
    </source>
</evidence>
<dbReference type="EMBL" id="CP073100">
    <property type="protein sequence ID" value="QUE52088.1"/>
    <property type="molecule type" value="Genomic_DNA"/>
</dbReference>
<evidence type="ECO:0000259" key="6">
    <source>
        <dbReference type="PROSITE" id="PS51007"/>
    </source>
</evidence>
<keyword evidence="5" id="KW-0732">Signal</keyword>
<keyword evidence="3 4" id="KW-0408">Iron</keyword>
<accession>A0A975PFK9</accession>
<evidence type="ECO:0000256" key="5">
    <source>
        <dbReference type="SAM" id="SignalP"/>
    </source>
</evidence>
<dbReference type="PANTHER" id="PTHR33546">
    <property type="entry name" value="LARGE, MULTIFUNCTIONAL SECRETED PROTEIN-RELATED"/>
    <property type="match status" value="1"/>
</dbReference>
<evidence type="ECO:0000313" key="7">
    <source>
        <dbReference type="EMBL" id="QUE52088.1"/>
    </source>
</evidence>
<dbReference type="Pfam" id="PF13646">
    <property type="entry name" value="HEAT_2"/>
    <property type="match status" value="1"/>
</dbReference>
<dbReference type="SUPFAM" id="SSF50952">
    <property type="entry name" value="Soluble quinoprotein glucose dehydrogenase"/>
    <property type="match status" value="1"/>
</dbReference>
<evidence type="ECO:0000313" key="8">
    <source>
        <dbReference type="Proteomes" id="UP000676169"/>
    </source>
</evidence>
<feature type="chain" id="PRO_5037606706" evidence="5">
    <location>
        <begin position="18"/>
        <end position="1144"/>
    </location>
</feature>
<dbReference type="InterPro" id="IPR036909">
    <property type="entry name" value="Cyt_c-like_dom_sf"/>
</dbReference>
<dbReference type="KEGG" id="lamb:KBB96_04160"/>
<dbReference type="GO" id="GO:0046872">
    <property type="term" value="F:metal ion binding"/>
    <property type="evidence" value="ECO:0007669"/>
    <property type="project" value="UniProtKB-KW"/>
</dbReference>
<evidence type="ECO:0000256" key="1">
    <source>
        <dbReference type="ARBA" id="ARBA00022617"/>
    </source>
</evidence>
<protein>
    <submittedName>
        <fullName evidence="7">HEAT repeat domain-containing protein</fullName>
    </submittedName>
</protein>
<dbReference type="GO" id="GO:0020037">
    <property type="term" value="F:heme binding"/>
    <property type="evidence" value="ECO:0007669"/>
    <property type="project" value="InterPro"/>
</dbReference>
<dbReference type="InterPro" id="IPR009056">
    <property type="entry name" value="Cyt_c-like_dom"/>
</dbReference>
<dbReference type="InterPro" id="IPR055557">
    <property type="entry name" value="DUF7133"/>
</dbReference>
<organism evidence="7 8">
    <name type="scientific">Luteolibacter ambystomatis</name>
    <dbReference type="NCBI Taxonomy" id="2824561"/>
    <lineage>
        <taxon>Bacteria</taxon>
        <taxon>Pseudomonadati</taxon>
        <taxon>Verrucomicrobiota</taxon>
        <taxon>Verrucomicrobiia</taxon>
        <taxon>Verrucomicrobiales</taxon>
        <taxon>Verrucomicrobiaceae</taxon>
        <taxon>Luteolibacter</taxon>
    </lineage>
</organism>
<dbReference type="Proteomes" id="UP000676169">
    <property type="component" value="Chromosome"/>
</dbReference>
<feature type="domain" description="Cytochrome c" evidence="6">
    <location>
        <begin position="984"/>
        <end position="1122"/>
    </location>
</feature>
<reference evidence="7" key="1">
    <citation type="submission" date="2021-04" db="EMBL/GenBank/DDBJ databases">
        <title>Luteolibacter sp. 32A isolated from the skin of an Anderson's salamander (Ambystoma andersonii).</title>
        <authorList>
            <person name="Spergser J."/>
            <person name="Busse H.-J."/>
        </authorList>
    </citation>
    <scope>NUCLEOTIDE SEQUENCE</scope>
    <source>
        <strain evidence="7">32A</strain>
    </source>
</reference>
<dbReference type="AlphaFoldDB" id="A0A975PFK9"/>
<sequence length="1144" mass="123653">MTRSLVCLALLTPIAMAEEADSLGPVQGDSTLTAPPGVTYHLAGDAKTNRILSPTAIAFDEAGALYVAETHRFRFGVEDNREHLYWYLDDIASQTNADRLAMHEKWKGKKSIKEMTEKSEEIRKLEDLDHDGVYEKAGTYADKFNDVLDGTAAGVMAYEGTVYFACIPKVWALRDTKGTGTADVRDVIQDGFGVRVSFSGHDMNGFALGPDGRIYGTVGDRGFHVETKEGRKYPSPDRGAIFRFDPDGSNFEVIHTGLRNPKEIAFDERGNPISVDNNSDQGDKARVVYIVEGADSGWTMEHQALHSFHRQIGLENHPDNRWMVEKMWEPQNDAQPAYIIPPVANLTNGPSGLAYYPGTGYLQSEEGRFLICDYKASAPTSGIWSFKVEPSGAGMKMTNARKAVWGVTATDVEYSWDGKLYVADFKGGWTAHDDGRVLYLDAGKDTAKAKEAGETAKLIKEGFDQRSSADLAALLHHPDMRVRLRAQYALSRKPDALAQFKKATASSDQIERLHGVWGLGILARLGGGALHPTGKAPAPNAELRKAASTELAALLKHADPEVKAQAVKALEEGSLDGTKLPLGDLVVDASPRVRMFAAIAAGKLHATQVIQQVLKLLEENADKDPYLRHAGAYALQLLAKNPAELAALKSNASPHVRLAAVVALRRMKDPAVAAFLKDADQAVVEEAIRAIHDEGIEPARPAVAALLDDATLAERKPFMQRRLIHSAFRVGGVENAKRLLTVASTPALPEAVRREALRLISVWPEPPLVDQSLGRIAPLPKRNLDEIRPLLSSSMPALMKVEDTLDDAFDLVLKFKFSVEGLDDAALRAITLKDGIPGTARAGALALYAARKPADLSEHLAKLMGQGNDSLALEAMKLLVAQFPKEAVKPLLAATIAKSGPRAQAAWKNLAGVQDPEVAKAIIDQIGTLRQNGGVSPSALELLAAARGRSEPEVKKTLADYEAELKAKEATDPLAPWMASLEGGNAGRGASLFQSHPVAECLRCHRAEVNGDHGGEAGPNLAGVASRGDRMYLLQSLIVPSAKVVAGYGIVSMTFANGESFGGTLLAETPDYVDIDANGKRWRVNRKDIRELTPAVSAMPPMNLLMKPDEIRDIVAWLATLQKGEKPAKPLPAPPVLDPATLKH</sequence>
<dbReference type="Gene3D" id="2.120.10.30">
    <property type="entry name" value="TolB, C-terminal domain"/>
    <property type="match status" value="1"/>
</dbReference>
<proteinExistence type="predicted"/>
<dbReference type="Gene3D" id="1.10.760.10">
    <property type="entry name" value="Cytochrome c-like domain"/>
    <property type="match status" value="1"/>
</dbReference>
<evidence type="ECO:0000256" key="4">
    <source>
        <dbReference type="PROSITE-ProRule" id="PRU00433"/>
    </source>
</evidence>
<keyword evidence="8" id="KW-1185">Reference proteome</keyword>